<proteinExistence type="predicted"/>
<evidence type="ECO:0008006" key="4">
    <source>
        <dbReference type="Google" id="ProtNLM"/>
    </source>
</evidence>
<protein>
    <recommendedName>
        <fullName evidence="4">SbsA Ig-like domain-containing protein</fullName>
    </recommendedName>
</protein>
<dbReference type="Proteomes" id="UP000243753">
    <property type="component" value="Chromosome"/>
</dbReference>
<dbReference type="EMBL" id="CP022389">
    <property type="protein sequence ID" value="ATA93828.1"/>
    <property type="molecule type" value="Genomic_DNA"/>
</dbReference>
<evidence type="ECO:0000313" key="3">
    <source>
        <dbReference type="Proteomes" id="UP000243753"/>
    </source>
</evidence>
<sequence>MIRNLIFLTLMFAFFLKGFAQQDGQHVFKQVENTFEQTRWAETLEDITELPVGIRETKDGMEYAIIITQATFLPEQTLVNAYARLTVPDSQSPTGKKQLFFGATGLSFSYEGQIVGDMRLSLLGDFTVSSNKNWEFLLRGGGIDTRTGDTVGDLTYITFDCDGLREIALNGVIRVSPQLIVPVDERTYTPIPNGRVETSVALKAESWNNLLLRVSLPAFAITKQVQSSDRGAFVFEAEDIILDMSDTHNAEGMFLPQGYEEYLVAEAESWRGFYMGKLKITLPEEFKKSESRVSFSAERFILDSYGVSGSFSAENLISLNEGTTSGGENAWRYSLDFIKADFMASKIKGGALSGRMLLPIESADDSEDTADVAANDKAKKSSEKGIFFTGTFTDDDYMLRASSLEKLNFDLWRAQATIESSSYLELRVKNKKFIPKAVLNGQMSLRENSTDKNSYEFNGITFRKFTLQTEEPYISAEHFGVTGEQRLANFPVSVKDVNVNFKGNRAMLNFGIRVGLQKDKFSAEGGFSIYARREKASWRYDTFDVSELALNNVDVVVATVSGRLKLMKDDPLYGNGFRAMLAVEIENPAIKVDANAVFGNKDFRYWGFDAAVDGLNIPASLVNITGFVGGAYYRMRPEDGTMANRDKEGNISGIKRAFELIPDASVELELKAGVLGAFQNKNVASFMAVLSLQTNKKGGLARVGIDGEATIMYALQDKLDNPFESLQEGFSSRVNQLVDMKKLKEGDKLENFLSMDSSNTPSQQDISLDKNGKTKQAPIYATMAMSYDFSQKAFHANMEAYVNVAGGIIKGRGNNGLAGRAVIHIDPKDWYIHIGTSREMIGLQVGFGNLSVKAQSYFMIGTKIYETPEPPAKVAEILGMKASNLGYMQSLNQVREGKGFAFGSHLNFDTGDINAGFIYARFAAGLGSDIMLKNYGNTHCKNRSGELGINGWYASGQTYVYLQGELGIRVRLFFVRKNIPILKAGVAAILQGSGPNPFWARGYLGGYYNVLGGLVKGRFRLKMEFGEQCELAQQEVLGGMKIISEVSPSDKSTNVDVFIAPQVSFNLEVEKPIVIPEDDGDHTYVVKLEKLEMTDEKGSKISGKLEFGKSSDVVNFIPMETLSSNTKYKITAQVSFQELKGNSYQTVMAKGGKALEVEERTFVTGVAPEYIPNKNIQYAYPVLEQKNYFVDETKNAFIQLKQGQAYLFESDNWETQLHLTSENGNKLTAHPSYNAAKNAITYTMPKLDTGAKYTLSIVSYSKNSMKKGKIATSEKETKRVEGGYDTIERETSAAFKSNKAQASVKEGSFERLTYNFKVSKYKSLKQKMNAFKTERKLWDKISSDVVTLFNNMNTDESFEVTELLGTTYTDGKPLLYTEAVLEDTYDAVFKKYLYTNPQVISVLKRGSSNEKIGFPPKEAISVVSSYAENLQNNSQGSVLKRLFPYRYDVLVYYRNDWTELGRRISDNLTRGILNPTWEAEFMERNFPAIPEKKYKAILKYRLPNGEITSEVPYYYQF</sequence>
<name>A0AAC9Z3L6_9FLAO</name>
<organism evidence="2 3">
    <name type="scientific">Capnocytophaga canimorsus</name>
    <dbReference type="NCBI Taxonomy" id="28188"/>
    <lineage>
        <taxon>Bacteria</taxon>
        <taxon>Pseudomonadati</taxon>
        <taxon>Bacteroidota</taxon>
        <taxon>Flavobacteriia</taxon>
        <taxon>Flavobacteriales</taxon>
        <taxon>Flavobacteriaceae</taxon>
        <taxon>Capnocytophaga</taxon>
    </lineage>
</organism>
<accession>A0AAC9Z3L6</accession>
<keyword evidence="1" id="KW-0732">Signal</keyword>
<reference evidence="3" key="1">
    <citation type="submission" date="2017-06" db="EMBL/GenBank/DDBJ databases">
        <title>Capnocytophaga spp. assemblies.</title>
        <authorList>
            <person name="Gulvik C.A."/>
        </authorList>
    </citation>
    <scope>NUCLEOTIDE SEQUENCE [LARGE SCALE GENOMIC DNA]</scope>
    <source>
        <strain evidence="3">H3936</strain>
    </source>
</reference>
<dbReference type="RefSeq" id="WP_095918912.1">
    <property type="nucleotide sequence ID" value="NZ_CP022389.1"/>
</dbReference>
<feature type="signal peptide" evidence="1">
    <location>
        <begin position="1"/>
        <end position="20"/>
    </location>
</feature>
<evidence type="ECO:0000313" key="2">
    <source>
        <dbReference type="EMBL" id="ATA93828.1"/>
    </source>
</evidence>
<gene>
    <name evidence="2" type="ORF">CGC54_05490</name>
</gene>
<feature type="chain" id="PRO_5042098519" description="SbsA Ig-like domain-containing protein" evidence="1">
    <location>
        <begin position="21"/>
        <end position="1517"/>
    </location>
</feature>
<evidence type="ECO:0000256" key="1">
    <source>
        <dbReference type="SAM" id="SignalP"/>
    </source>
</evidence>